<keyword evidence="5" id="KW-0813">Transport</keyword>
<dbReference type="GO" id="GO:0019075">
    <property type="term" value="P:virus maturation"/>
    <property type="evidence" value="ECO:0007669"/>
    <property type="project" value="TreeGrafter"/>
</dbReference>
<feature type="domain" description="UMA" evidence="15">
    <location>
        <begin position="241"/>
        <end position="288"/>
    </location>
</feature>
<dbReference type="PROSITE" id="PS51498">
    <property type="entry name" value="MABP"/>
    <property type="match status" value="1"/>
</dbReference>
<reference evidence="17 18" key="1">
    <citation type="submission" date="2023-03" db="EMBL/GenBank/DDBJ databases">
        <title>Genome insight into feeding habits of ladybird beetles.</title>
        <authorList>
            <person name="Li H.-S."/>
            <person name="Huang Y.-H."/>
            <person name="Pang H."/>
        </authorList>
    </citation>
    <scope>NUCLEOTIDE SEQUENCE [LARGE SCALE GENOMIC DNA]</scope>
    <source>
        <strain evidence="17">SYSU_2023b</strain>
        <tissue evidence="17">Whole body</tissue>
    </source>
</reference>
<dbReference type="FunFam" id="2.100.10.50:FF:000002">
    <property type="entry name" value="Multivesicular body subunit 12B"/>
    <property type="match status" value="1"/>
</dbReference>
<dbReference type="AlphaFoldDB" id="A0AAW1UXG5"/>
<dbReference type="EMBL" id="JARQZJ010000093">
    <property type="protein sequence ID" value="KAK9884660.1"/>
    <property type="molecule type" value="Genomic_DNA"/>
</dbReference>
<evidence type="ECO:0000256" key="8">
    <source>
        <dbReference type="ARBA" id="ARBA00022927"/>
    </source>
</evidence>
<accession>A0AAW1UXG5</accession>
<dbReference type="InterPro" id="IPR023341">
    <property type="entry name" value="MABP"/>
</dbReference>
<dbReference type="GO" id="GO:0005829">
    <property type="term" value="C:cytosol"/>
    <property type="evidence" value="ECO:0007669"/>
    <property type="project" value="TreeGrafter"/>
</dbReference>
<comment type="similarity">
    <text evidence="3">Belongs to the MVB12 family.</text>
</comment>
<evidence type="ECO:0000256" key="9">
    <source>
        <dbReference type="ARBA" id="ARBA00023036"/>
    </source>
</evidence>
<evidence type="ECO:0000256" key="12">
    <source>
        <dbReference type="ARBA" id="ARBA00033024"/>
    </source>
</evidence>
<dbReference type="GO" id="GO:0031902">
    <property type="term" value="C:late endosome membrane"/>
    <property type="evidence" value="ECO:0007669"/>
    <property type="project" value="UniProtKB-SubCell"/>
</dbReference>
<dbReference type="GO" id="GO:0000813">
    <property type="term" value="C:ESCRT I complex"/>
    <property type="evidence" value="ECO:0007669"/>
    <property type="project" value="InterPro"/>
</dbReference>
<comment type="function">
    <text evidence="13">Component of the ESCRT-I complex, a regulator of vesicular trafficking process. Required for the sorting of endocytic ubiquitinated cargos into multivesicular bodies.</text>
</comment>
<dbReference type="GO" id="GO:0015031">
    <property type="term" value="P:protein transport"/>
    <property type="evidence" value="ECO:0007669"/>
    <property type="project" value="UniProtKB-KW"/>
</dbReference>
<evidence type="ECO:0000256" key="10">
    <source>
        <dbReference type="ARBA" id="ARBA00023136"/>
    </source>
</evidence>
<dbReference type="PROSITE" id="PS51497">
    <property type="entry name" value="UMA"/>
    <property type="match status" value="1"/>
</dbReference>
<evidence type="ECO:0000256" key="7">
    <source>
        <dbReference type="ARBA" id="ARBA00022753"/>
    </source>
</evidence>
<dbReference type="GO" id="GO:0046755">
    <property type="term" value="P:viral budding"/>
    <property type="evidence" value="ECO:0007669"/>
    <property type="project" value="TreeGrafter"/>
</dbReference>
<organism evidence="17 18">
    <name type="scientific">Henosepilachna vigintioctopunctata</name>
    <dbReference type="NCBI Taxonomy" id="420089"/>
    <lineage>
        <taxon>Eukaryota</taxon>
        <taxon>Metazoa</taxon>
        <taxon>Ecdysozoa</taxon>
        <taxon>Arthropoda</taxon>
        <taxon>Hexapoda</taxon>
        <taxon>Insecta</taxon>
        <taxon>Pterygota</taxon>
        <taxon>Neoptera</taxon>
        <taxon>Endopterygota</taxon>
        <taxon>Coleoptera</taxon>
        <taxon>Polyphaga</taxon>
        <taxon>Cucujiformia</taxon>
        <taxon>Coccinelloidea</taxon>
        <taxon>Coccinellidae</taxon>
        <taxon>Epilachninae</taxon>
        <taxon>Epilachnini</taxon>
        <taxon>Henosepilachna</taxon>
    </lineage>
</organism>
<keyword evidence="8" id="KW-0653">Protein transport</keyword>
<dbReference type="PANTHER" id="PTHR31612:SF2">
    <property type="entry name" value="MULTIVESICULAR BODY SUBUNIT 12A"/>
    <property type="match status" value="1"/>
</dbReference>
<comment type="subcellular location">
    <subcellularLocation>
        <location evidence="1">Cytoplasm</location>
    </subcellularLocation>
    <subcellularLocation>
        <location evidence="2">Late endosome membrane</location>
        <topology evidence="2">Peripheral membrane protein</topology>
    </subcellularLocation>
</comment>
<gene>
    <name evidence="17" type="ORF">WA026_007503</name>
</gene>
<evidence type="ECO:0000256" key="4">
    <source>
        <dbReference type="ARBA" id="ARBA00017653"/>
    </source>
</evidence>
<evidence type="ECO:0000256" key="11">
    <source>
        <dbReference type="ARBA" id="ARBA00033002"/>
    </source>
</evidence>
<evidence type="ECO:0000256" key="6">
    <source>
        <dbReference type="ARBA" id="ARBA00022490"/>
    </source>
</evidence>
<evidence type="ECO:0000256" key="5">
    <source>
        <dbReference type="ARBA" id="ARBA00022448"/>
    </source>
</evidence>
<evidence type="ECO:0000256" key="2">
    <source>
        <dbReference type="ARBA" id="ARBA00004633"/>
    </source>
</evidence>
<dbReference type="Proteomes" id="UP001431783">
    <property type="component" value="Unassembled WGS sequence"/>
</dbReference>
<protein>
    <recommendedName>
        <fullName evidence="4">Multivesicular body subunit 12A</fullName>
    </recommendedName>
    <alternativeName>
        <fullName evidence="12">ESCRT-I complex subunit MVB12A</fullName>
    </alternativeName>
    <alternativeName>
        <fullName evidence="11">Protein FAM125A</fullName>
    </alternativeName>
</protein>
<evidence type="ECO:0000313" key="17">
    <source>
        <dbReference type="EMBL" id="KAK9884660.1"/>
    </source>
</evidence>
<dbReference type="InterPro" id="IPR023340">
    <property type="entry name" value="UMA"/>
</dbReference>
<keyword evidence="7" id="KW-0967">Endosome</keyword>
<feature type="compositionally biased region" description="Pro residues" evidence="14">
    <location>
        <begin position="211"/>
        <end position="222"/>
    </location>
</feature>
<sequence length="288" mass="31942">MLNSLSAIRRSIHGNLPDDRPVKSITLVENISNCPQGFYPVSRTYDQDQDADLRESSIFKSSSARYLCLSKTEGLPNFVVSELLVINEKDFPPAGFSLLNRTSDSEQKAWKKKQLCYRLVNLKNTKSAVTDIIICSRLKKAPEGFIFAGELNGVTICYKMGNVQDSHSNTCQTPQIPNRPPRPAPPPPVGNPTYPNLQEDDHDYEILLPGYPQPRPPAPLPSTGPINSTQTMNSGSSNTAMEGVPFIINPKFLTSANASKVTLPVIKARSMQQLLKDYSYPFTIERQT</sequence>
<comment type="caution">
    <text evidence="17">The sequence shown here is derived from an EMBL/GenBank/DDBJ whole genome shotgun (WGS) entry which is preliminary data.</text>
</comment>
<evidence type="ECO:0000256" key="1">
    <source>
        <dbReference type="ARBA" id="ARBA00004496"/>
    </source>
</evidence>
<dbReference type="Pfam" id="PF10240">
    <property type="entry name" value="DUF2464"/>
    <property type="match status" value="1"/>
</dbReference>
<evidence type="ECO:0000256" key="3">
    <source>
        <dbReference type="ARBA" id="ARBA00010432"/>
    </source>
</evidence>
<proteinExistence type="inferred from homology"/>
<name>A0AAW1UXG5_9CUCU</name>
<feature type="region of interest" description="Disordered" evidence="14">
    <location>
        <begin position="206"/>
        <end position="225"/>
    </location>
</feature>
<dbReference type="GO" id="GO:0017124">
    <property type="term" value="F:SH3 domain binding"/>
    <property type="evidence" value="ECO:0007669"/>
    <property type="project" value="UniProtKB-KW"/>
</dbReference>
<dbReference type="InterPro" id="IPR040335">
    <property type="entry name" value="MVB12A"/>
</dbReference>
<dbReference type="PANTHER" id="PTHR31612">
    <property type="entry name" value="MULTIVESICULAR BODY SUBUNIT 12A"/>
    <property type="match status" value="1"/>
</dbReference>
<evidence type="ECO:0000259" key="16">
    <source>
        <dbReference type="PROSITE" id="PS51498"/>
    </source>
</evidence>
<evidence type="ECO:0000256" key="13">
    <source>
        <dbReference type="ARBA" id="ARBA00053101"/>
    </source>
</evidence>
<dbReference type="InterPro" id="IPR018798">
    <property type="entry name" value="MVB12A/B"/>
</dbReference>
<dbReference type="GO" id="GO:0032801">
    <property type="term" value="P:receptor catabolic process"/>
    <property type="evidence" value="ECO:0007669"/>
    <property type="project" value="TreeGrafter"/>
</dbReference>
<keyword evidence="10" id="KW-0472">Membrane</keyword>
<keyword evidence="6" id="KW-0963">Cytoplasm</keyword>
<dbReference type="GO" id="GO:0032510">
    <property type="term" value="P:endosome to lysosome transport via multivesicular body sorting pathway"/>
    <property type="evidence" value="ECO:0007669"/>
    <property type="project" value="TreeGrafter"/>
</dbReference>
<feature type="region of interest" description="Disordered" evidence="14">
    <location>
        <begin position="167"/>
        <end position="199"/>
    </location>
</feature>
<feature type="compositionally biased region" description="Pro residues" evidence="14">
    <location>
        <begin position="177"/>
        <end position="190"/>
    </location>
</feature>
<feature type="domain" description="MABP" evidence="16">
    <location>
        <begin position="19"/>
        <end position="162"/>
    </location>
</feature>
<keyword evidence="9" id="KW-0729">SH3-binding</keyword>
<dbReference type="Gene3D" id="2.100.10.50">
    <property type="match status" value="1"/>
</dbReference>
<evidence type="ECO:0000256" key="14">
    <source>
        <dbReference type="SAM" id="MobiDB-lite"/>
    </source>
</evidence>
<evidence type="ECO:0000313" key="18">
    <source>
        <dbReference type="Proteomes" id="UP001431783"/>
    </source>
</evidence>
<evidence type="ECO:0000259" key="15">
    <source>
        <dbReference type="PROSITE" id="PS51497"/>
    </source>
</evidence>
<dbReference type="GO" id="GO:0042058">
    <property type="term" value="P:regulation of epidermal growth factor receptor signaling pathway"/>
    <property type="evidence" value="ECO:0007669"/>
    <property type="project" value="TreeGrafter"/>
</dbReference>
<keyword evidence="18" id="KW-1185">Reference proteome</keyword>